<reference evidence="9" key="1">
    <citation type="journal article" date="2001" name="Gene">
        <title>Characterization of the amphioxus presenilin gene in a high gene-density genomic region illustrates duplication during the vertebrate lineage.</title>
        <authorList>
            <person name="Martinez-Mir A."/>
            <person name="Canestro C."/>
            <person name="Gonzalez-Duarte R."/>
            <person name="Albalat R."/>
        </authorList>
    </citation>
    <scope>NUCLEOTIDE SEQUENCE</scope>
</reference>
<keyword evidence="4 7" id="KW-0802">TPR repeat</keyword>
<dbReference type="GO" id="GO:0034551">
    <property type="term" value="P:mitochondrial respiratory chain complex III assembly"/>
    <property type="evidence" value="ECO:0007669"/>
    <property type="project" value="InterPro"/>
</dbReference>
<protein>
    <submittedName>
        <fullName evidence="9">Kinesin light chain-like protein</fullName>
    </submittedName>
</protein>
<evidence type="ECO:0000256" key="8">
    <source>
        <dbReference type="SAM" id="Coils"/>
    </source>
</evidence>
<organism evidence="9">
    <name type="scientific">Branchiostoma floridae</name>
    <name type="common">Florida lancelet</name>
    <name type="synonym">Amphioxus</name>
    <dbReference type="NCBI Taxonomy" id="7739"/>
    <lineage>
        <taxon>Eukaryota</taxon>
        <taxon>Metazoa</taxon>
        <taxon>Chordata</taxon>
        <taxon>Cephalochordata</taxon>
        <taxon>Leptocardii</taxon>
        <taxon>Amphioxiformes</taxon>
        <taxon>Branchiostomatidae</taxon>
        <taxon>Branchiostoma</taxon>
    </lineage>
</organism>
<comment type="subcellular location">
    <subcellularLocation>
        <location evidence="1">Mitochondrion</location>
    </subcellularLocation>
</comment>
<feature type="coiled-coil region" evidence="8">
    <location>
        <begin position="317"/>
        <end position="344"/>
    </location>
</feature>
<evidence type="ECO:0000256" key="2">
    <source>
        <dbReference type="ARBA" id="ARBA00008219"/>
    </source>
</evidence>
<keyword evidence="8" id="KW-0175">Coiled coil</keyword>
<evidence type="ECO:0000256" key="4">
    <source>
        <dbReference type="ARBA" id="ARBA00022803"/>
    </source>
</evidence>
<dbReference type="Pfam" id="PF13424">
    <property type="entry name" value="TPR_12"/>
    <property type="match status" value="1"/>
</dbReference>
<dbReference type="InterPro" id="IPR011990">
    <property type="entry name" value="TPR-like_helical_dom_sf"/>
</dbReference>
<feature type="repeat" description="TPR" evidence="7">
    <location>
        <begin position="265"/>
        <end position="298"/>
    </location>
</feature>
<dbReference type="FunFam" id="1.25.40.10:FF:002780">
    <property type="entry name" value="Uncharacterized protein"/>
    <property type="match status" value="1"/>
</dbReference>
<dbReference type="GO" id="GO:0005739">
    <property type="term" value="C:mitochondrion"/>
    <property type="evidence" value="ECO:0007669"/>
    <property type="project" value="UniProtKB-SubCell"/>
</dbReference>
<dbReference type="SMART" id="SM00028">
    <property type="entry name" value="TPR"/>
    <property type="match status" value="4"/>
</dbReference>
<keyword evidence="6" id="KW-0496">Mitochondrion</keyword>
<dbReference type="EMBL" id="AH011247">
    <property type="protein sequence ID" value="AAL40413.1"/>
    <property type="molecule type" value="Genomic_DNA"/>
</dbReference>
<name>Q8WS61_BRAFL</name>
<dbReference type="InterPro" id="IPR019734">
    <property type="entry name" value="TPR_rpt"/>
</dbReference>
<dbReference type="Pfam" id="PF13181">
    <property type="entry name" value="TPR_8"/>
    <property type="match status" value="1"/>
</dbReference>
<evidence type="ECO:0000256" key="7">
    <source>
        <dbReference type="PROSITE-ProRule" id="PRU00339"/>
    </source>
</evidence>
<evidence type="ECO:0000256" key="5">
    <source>
        <dbReference type="ARBA" id="ARBA00022946"/>
    </source>
</evidence>
<evidence type="ECO:0000256" key="6">
    <source>
        <dbReference type="ARBA" id="ARBA00023128"/>
    </source>
</evidence>
<evidence type="ECO:0000256" key="1">
    <source>
        <dbReference type="ARBA" id="ARBA00004173"/>
    </source>
</evidence>
<dbReference type="FunFam" id="1.25.40.10:FF:001428">
    <property type="entry name" value="Tetratricopeptide repeat protein 19, mitochondrial"/>
    <property type="match status" value="1"/>
</dbReference>
<sequence length="373" mass="40980">MASMVQILLSACRPATNLLYRRCAANDFRSVIRQCNRCYSQRTCVLLSTAAVPRLPSRLGSLVGGTTVAAAGVFGLFSSVKDGEGGPKDDDITLMVKRAKLLIEQDKGAEAEIILHQALKLSQARQIDYATAYVYDMLGELALSQEHWSKAERLFKETLKVLVSSGTDQDDNAVLEISMKIAGIYASQGRTDLAQQGYQWCVKTLEEKIANKSTDEDTVLLLGMCLHHYAAFAALQKQLFHARTLMSKALMICRTVQGNEHPQTGVLLNDLGTLYVEQGLYEEAIGCFQEAKEVAEKSSAEDLPAILCNMGTTLMHKKEFKEAKKTLQEALALAKKNHDGLSKKEVLLCLEDLEKAKKAEKLNAAKSDGKQSS</sequence>
<dbReference type="AlphaFoldDB" id="Q8WS61"/>
<dbReference type="PANTHER" id="PTHR13143:SF6">
    <property type="entry name" value="TETRATRICOPEPTIDE REPEAT PROTEIN 19, MITOCHONDRIAL"/>
    <property type="match status" value="1"/>
</dbReference>
<dbReference type="SUPFAM" id="SSF48452">
    <property type="entry name" value="TPR-like"/>
    <property type="match status" value="1"/>
</dbReference>
<dbReference type="PROSITE" id="PS50005">
    <property type="entry name" value="TPR"/>
    <property type="match status" value="2"/>
</dbReference>
<keyword evidence="3" id="KW-0677">Repeat</keyword>
<evidence type="ECO:0000256" key="3">
    <source>
        <dbReference type="ARBA" id="ARBA00022737"/>
    </source>
</evidence>
<evidence type="ECO:0000313" key="9">
    <source>
        <dbReference type="EMBL" id="AAL40413.1"/>
    </source>
</evidence>
<comment type="similarity">
    <text evidence="2">Belongs to the TTC19 family.</text>
</comment>
<accession>Q8WS61</accession>
<proteinExistence type="inferred from homology"/>
<dbReference type="InterPro" id="IPR040395">
    <property type="entry name" value="TTC19"/>
</dbReference>
<dbReference type="PANTHER" id="PTHR13143">
    <property type="entry name" value="TETRATRICOPEPTIDE REPEAT PROTEIN 19"/>
    <property type="match status" value="1"/>
</dbReference>
<feature type="repeat" description="TPR" evidence="7">
    <location>
        <begin position="304"/>
        <end position="337"/>
    </location>
</feature>
<keyword evidence="5" id="KW-0809">Transit peptide</keyword>
<dbReference type="Gene3D" id="1.25.40.10">
    <property type="entry name" value="Tetratricopeptide repeat domain"/>
    <property type="match status" value="2"/>
</dbReference>